<accession>Q83D05</accession>
<keyword evidence="3" id="KW-1185">Reference proteome</keyword>
<protein>
    <submittedName>
        <fullName evidence="2">Hypothetical exported protein</fullName>
    </submittedName>
</protein>
<feature type="signal peptide" evidence="1">
    <location>
        <begin position="1"/>
        <end position="20"/>
    </location>
</feature>
<evidence type="ECO:0000313" key="2">
    <source>
        <dbReference type="EMBL" id="AAO90468.1"/>
    </source>
</evidence>
<dbReference type="EMBL" id="AE016828">
    <property type="protein sequence ID" value="AAO90468.1"/>
    <property type="molecule type" value="Genomic_DNA"/>
</dbReference>
<gene>
    <name evidence="2" type="ordered locus">CBU_0942</name>
</gene>
<dbReference type="GeneID" id="1208836"/>
<organism evidence="2 3">
    <name type="scientific">Coxiella burnetii (strain RSA 493 / Nine Mile phase I)</name>
    <dbReference type="NCBI Taxonomy" id="227377"/>
    <lineage>
        <taxon>Bacteria</taxon>
        <taxon>Pseudomonadati</taxon>
        <taxon>Pseudomonadota</taxon>
        <taxon>Gammaproteobacteria</taxon>
        <taxon>Legionellales</taxon>
        <taxon>Coxiellaceae</taxon>
        <taxon>Coxiella</taxon>
    </lineage>
</organism>
<dbReference type="AlphaFoldDB" id="Q83D05"/>
<dbReference type="RefSeq" id="NP_819954.1">
    <property type="nucleotide sequence ID" value="NC_002971.4"/>
</dbReference>
<dbReference type="KEGG" id="cbu:CBU_0942"/>
<dbReference type="OrthoDB" id="5638595at2"/>
<dbReference type="EnsemblBacteria" id="AAO90468">
    <property type="protein sequence ID" value="AAO90468"/>
    <property type="gene ID" value="CBU_0942"/>
</dbReference>
<dbReference type="eggNOG" id="ENOG50344NT">
    <property type="taxonomic scope" value="Bacteria"/>
</dbReference>
<reference evidence="2 3" key="1">
    <citation type="journal article" date="2003" name="Proc. Natl. Acad. Sci. U.S.A.">
        <title>Complete genome sequence of the Q-fever pathogen, Coxiella burnetii.</title>
        <authorList>
            <person name="Seshadri R."/>
            <person name="Paulsen I.T."/>
            <person name="Eisen J.A."/>
            <person name="Read T.D."/>
            <person name="Nelson K.E."/>
            <person name="Nelson W.C."/>
            <person name="Ward N.L."/>
            <person name="Tettelin H."/>
            <person name="Davidsen T.M."/>
            <person name="Beanan M.J."/>
            <person name="Deboy R.T."/>
            <person name="Daugherty S.C."/>
            <person name="Brinkac L.M."/>
            <person name="Madupu R."/>
            <person name="Dodson R.J."/>
            <person name="Khouri H.M."/>
            <person name="Lee K.H."/>
            <person name="Carty H.A."/>
            <person name="Scanlan D."/>
            <person name="Heinzen R.A."/>
            <person name="Thompson H.A."/>
            <person name="Samuel J.E."/>
            <person name="Fraser C.M."/>
            <person name="Heidelberg J.F."/>
        </authorList>
    </citation>
    <scope>NUCLEOTIDE SEQUENCE [LARGE SCALE GENOMIC DNA]</scope>
    <source>
        <strain evidence="3">RSA 493 / Nine Mile phase I</strain>
    </source>
</reference>
<name>Q83D05_COXBU</name>
<dbReference type="Proteomes" id="UP000002671">
    <property type="component" value="Chromosome"/>
</dbReference>
<evidence type="ECO:0000313" key="3">
    <source>
        <dbReference type="Proteomes" id="UP000002671"/>
    </source>
</evidence>
<reference evidence="2 3" key="2">
    <citation type="journal article" date="2009" name="Infect. Immun.">
        <title>Comparative genomics reveal extensive transposon-mediated genomic plasticity and diversity among potential effector proteins within the genus Coxiella.</title>
        <authorList>
            <person name="Beare P.A."/>
            <person name="Unsworth N."/>
            <person name="Andoh M."/>
            <person name="Voth D.E."/>
            <person name="Omsland A."/>
            <person name="Gilk S.D."/>
            <person name="Williams K.P."/>
            <person name="Sobral B.W."/>
            <person name="Kupko J.J.III."/>
            <person name="Porcella S.F."/>
            <person name="Samuel J.E."/>
            <person name="Heinzen R.A."/>
        </authorList>
    </citation>
    <scope>NUCLEOTIDE SEQUENCE [LARGE SCALE GENOMIC DNA]</scope>
    <source>
        <strain evidence="3">RSA 493 / Nine Mile phase I</strain>
    </source>
</reference>
<feature type="chain" id="PRO_5004297524" evidence="1">
    <location>
        <begin position="21"/>
        <end position="127"/>
    </location>
</feature>
<dbReference type="PATRIC" id="fig|227377.7.peg.932"/>
<dbReference type="RefSeq" id="WP_010957905.1">
    <property type="nucleotide sequence ID" value="NC_002971.4"/>
</dbReference>
<dbReference type="HOGENOM" id="CLU_1966875_0_0_6"/>
<evidence type="ECO:0000256" key="1">
    <source>
        <dbReference type="SAM" id="SignalP"/>
    </source>
</evidence>
<keyword evidence="1" id="KW-0732">Signal</keyword>
<sequence length="127" mass="13965">MLRRLCFFCLCFCMLSLSYGQGKYFLCGPDEDGCGPGEYQCCLCMPYDGALAGEPYCLNFDNVSCVPLAQAPNCPKGDIFKDQGTCLAVAFQSEPEPPCPLVDEQFCRQHHVPVCQKDSGAETCHPM</sequence>
<proteinExistence type="predicted"/>